<evidence type="ECO:0008006" key="4">
    <source>
        <dbReference type="Google" id="ProtNLM"/>
    </source>
</evidence>
<evidence type="ECO:0000313" key="2">
    <source>
        <dbReference type="EMBL" id="MDD2179421.1"/>
    </source>
</evidence>
<feature type="transmembrane region" description="Helical" evidence="1">
    <location>
        <begin position="36"/>
        <end position="54"/>
    </location>
</feature>
<reference evidence="2" key="1">
    <citation type="submission" date="2022-10" db="EMBL/GenBank/DDBJ databases">
        <title>Description of microaerobic benzene degrading bacteria.</title>
        <authorList>
            <person name="Bedics A."/>
            <person name="Tancsics A."/>
            <person name="Banerjee S."/>
        </authorList>
    </citation>
    <scope>NUCLEOTIDE SEQUENCE</scope>
    <source>
        <strain evidence="2">D2M1</strain>
    </source>
</reference>
<comment type="caution">
    <text evidence="2">The sequence shown here is derived from an EMBL/GenBank/DDBJ whole genome shotgun (WGS) entry which is preliminary data.</text>
</comment>
<proteinExistence type="predicted"/>
<keyword evidence="1" id="KW-0812">Transmembrane</keyword>
<keyword evidence="1" id="KW-0472">Membrane</keyword>
<sequence length="260" mass="28143">MKAQKFSAKVGLYFAISLLGFLAFFIFERLGADATAWAQLPIVGGLVGALFQLVRDDAAADRAKQLEQYKQKFVFGAQSHMAQTIWNKQVEFCEAYASELDKCVAVLYADGPAKSAGNCATALFAIRRRYAVWVPADLETKLDPFEKALRDIGNSAHVADRAPGGGNPELRQRHIDRMYREFAKAMGESEWLGEQLTGEAGHAVVLNSLKSMLGIDDMSALLATLKKDAVAGLTGDKPAVNSGEVIELARSGGGNKFGPR</sequence>
<protein>
    <recommendedName>
        <fullName evidence="4">5-bromo-4-chloroindolyl phosphate hydrolysis protein</fullName>
    </recommendedName>
</protein>
<evidence type="ECO:0000313" key="3">
    <source>
        <dbReference type="Proteomes" id="UP001148932"/>
    </source>
</evidence>
<gene>
    <name evidence="2" type="ORF">OIN59_18440</name>
</gene>
<keyword evidence="1" id="KW-1133">Transmembrane helix</keyword>
<name>A0ABT5S1V3_9BURK</name>
<accession>A0ABT5S1V3</accession>
<dbReference type="RefSeq" id="WP_274112525.1">
    <property type="nucleotide sequence ID" value="NZ_JAPCKI010000012.1"/>
</dbReference>
<keyword evidence="3" id="KW-1185">Reference proteome</keyword>
<dbReference type="EMBL" id="JAPCKI010000012">
    <property type="protein sequence ID" value="MDD2179421.1"/>
    <property type="molecule type" value="Genomic_DNA"/>
</dbReference>
<feature type="transmembrane region" description="Helical" evidence="1">
    <location>
        <begin position="12"/>
        <end position="30"/>
    </location>
</feature>
<organism evidence="2 3">
    <name type="scientific">Acidovorax benzenivorans</name>
    <dbReference type="NCBI Taxonomy" id="2987520"/>
    <lineage>
        <taxon>Bacteria</taxon>
        <taxon>Pseudomonadati</taxon>
        <taxon>Pseudomonadota</taxon>
        <taxon>Betaproteobacteria</taxon>
        <taxon>Burkholderiales</taxon>
        <taxon>Comamonadaceae</taxon>
        <taxon>Acidovorax</taxon>
    </lineage>
</organism>
<dbReference type="Proteomes" id="UP001148932">
    <property type="component" value="Unassembled WGS sequence"/>
</dbReference>
<evidence type="ECO:0000256" key="1">
    <source>
        <dbReference type="SAM" id="Phobius"/>
    </source>
</evidence>